<evidence type="ECO:0000313" key="3">
    <source>
        <dbReference type="EMBL" id="MBB6126973.1"/>
    </source>
</evidence>
<dbReference type="AlphaFoldDB" id="A0A841J7E5"/>
<dbReference type="Proteomes" id="UP000548326">
    <property type="component" value="Unassembled WGS sequence"/>
</dbReference>
<proteinExistence type="predicted"/>
<evidence type="ECO:0000256" key="1">
    <source>
        <dbReference type="SAM" id="Coils"/>
    </source>
</evidence>
<keyword evidence="3" id="KW-0830">Ubiquinone</keyword>
<keyword evidence="2" id="KW-0472">Membrane</keyword>
<comment type="caution">
    <text evidence="3">The sequence shown here is derived from an EMBL/GenBank/DDBJ whole genome shotgun (WGS) entry which is preliminary data.</text>
</comment>
<dbReference type="EMBL" id="JACHCA010000003">
    <property type="protein sequence ID" value="MBB6126973.1"/>
    <property type="molecule type" value="Genomic_DNA"/>
</dbReference>
<sequence length="124" mass="14404">MTLETYTINNILTVFCSVGFGTVVTLWATRKKIKAETNLFNTEIYSTMLGDLRAQINMQGEQIKNQAQQIQNLQEKETENIKVINLQQRRERHYLNEIKDLKATIKNLESKLESIQNQISNEQS</sequence>
<keyword evidence="1" id="KW-0175">Coiled coil</keyword>
<feature type="coiled-coil region" evidence="1">
    <location>
        <begin position="56"/>
        <end position="118"/>
    </location>
</feature>
<reference evidence="3 4" key="1">
    <citation type="submission" date="2020-08" db="EMBL/GenBank/DDBJ databases">
        <title>Genomic Encyclopedia of Type Strains, Phase IV (KMG-V): Genome sequencing to study the core and pangenomes of soil and plant-associated prokaryotes.</title>
        <authorList>
            <person name="Whitman W."/>
        </authorList>
    </citation>
    <scope>NUCLEOTIDE SEQUENCE [LARGE SCALE GENOMIC DNA]</scope>
    <source>
        <strain evidence="3 4">MP601</strain>
    </source>
</reference>
<protein>
    <submittedName>
        <fullName evidence="3">Ubiquinone biosynthesis protein UbiJ</fullName>
    </submittedName>
</protein>
<feature type="transmembrane region" description="Helical" evidence="2">
    <location>
        <begin position="6"/>
        <end position="28"/>
    </location>
</feature>
<evidence type="ECO:0000256" key="2">
    <source>
        <dbReference type="SAM" id="Phobius"/>
    </source>
</evidence>
<keyword evidence="2" id="KW-0812">Transmembrane</keyword>
<accession>A0A841J7E5</accession>
<dbReference type="RefSeq" id="WP_183586155.1">
    <property type="nucleotide sequence ID" value="NZ_JACHCA010000003.1"/>
</dbReference>
<organism evidence="3 4">
    <name type="scientific">Mucilaginibacter lappiensis</name>
    <dbReference type="NCBI Taxonomy" id="354630"/>
    <lineage>
        <taxon>Bacteria</taxon>
        <taxon>Pseudomonadati</taxon>
        <taxon>Bacteroidota</taxon>
        <taxon>Sphingobacteriia</taxon>
        <taxon>Sphingobacteriales</taxon>
        <taxon>Sphingobacteriaceae</taxon>
        <taxon>Mucilaginibacter</taxon>
    </lineage>
</organism>
<name>A0A841J7E5_9SPHI</name>
<evidence type="ECO:0000313" key="4">
    <source>
        <dbReference type="Proteomes" id="UP000548326"/>
    </source>
</evidence>
<gene>
    <name evidence="3" type="ORF">HDF22_001079</name>
</gene>
<keyword evidence="2" id="KW-1133">Transmembrane helix</keyword>